<evidence type="ECO:0000256" key="1">
    <source>
        <dbReference type="ARBA" id="ARBA00007513"/>
    </source>
</evidence>
<dbReference type="GO" id="GO:0005737">
    <property type="term" value="C:cytoplasm"/>
    <property type="evidence" value="ECO:0007669"/>
    <property type="project" value="TreeGrafter"/>
</dbReference>
<keyword evidence="5 9" id="KW-0408">Iron</keyword>
<dbReference type="SUPFAM" id="SSF47240">
    <property type="entry name" value="Ferritin-like"/>
    <property type="match status" value="1"/>
</dbReference>
<dbReference type="Proteomes" id="UP000436088">
    <property type="component" value="Unassembled WGS sequence"/>
</dbReference>
<feature type="binding site" evidence="9">
    <location>
        <position position="422"/>
    </location>
    <ligand>
        <name>Fe cation</name>
        <dbReference type="ChEBI" id="CHEBI:24875"/>
        <label>1</label>
    </ligand>
</feature>
<feature type="binding site" evidence="9">
    <location>
        <position position="384"/>
    </location>
    <ligand>
        <name>Fe cation</name>
        <dbReference type="ChEBI" id="CHEBI:24875"/>
        <label>1</label>
    </ligand>
</feature>
<reference evidence="13" key="1">
    <citation type="submission" date="2019-09" db="EMBL/GenBank/DDBJ databases">
        <title>Draft genome information of white flower Hibiscus syriacus.</title>
        <authorList>
            <person name="Kim Y.-M."/>
        </authorList>
    </citation>
    <scope>NUCLEOTIDE SEQUENCE [LARGE SCALE GENOMIC DNA]</scope>
    <source>
        <strain evidence="13">YM2019G1</strain>
    </source>
</reference>
<dbReference type="GO" id="GO:0008199">
    <property type="term" value="F:ferric iron binding"/>
    <property type="evidence" value="ECO:0007669"/>
    <property type="project" value="InterPro"/>
</dbReference>
<keyword evidence="14" id="KW-1185">Reference proteome</keyword>
<dbReference type="GO" id="GO:0006826">
    <property type="term" value="P:iron ion transport"/>
    <property type="evidence" value="ECO:0007669"/>
    <property type="project" value="InterPro"/>
</dbReference>
<evidence type="ECO:0000256" key="2">
    <source>
        <dbReference type="ARBA" id="ARBA00022434"/>
    </source>
</evidence>
<dbReference type="PANTHER" id="PTHR11431">
    <property type="entry name" value="FERRITIN"/>
    <property type="match status" value="1"/>
</dbReference>
<evidence type="ECO:0000313" key="14">
    <source>
        <dbReference type="Proteomes" id="UP000436088"/>
    </source>
</evidence>
<dbReference type="InterPro" id="IPR001519">
    <property type="entry name" value="Ferritin"/>
</dbReference>
<dbReference type="Pfam" id="PF00210">
    <property type="entry name" value="Ferritin"/>
    <property type="match status" value="1"/>
</dbReference>
<comment type="function">
    <text evidence="10">Stores iron in a soluble, non-toxic, readily available form. Important for iron homeostasis. Iron is taken up in the ferrous form and deposited as ferric hydroxides after oxidation.</text>
</comment>
<evidence type="ECO:0000256" key="4">
    <source>
        <dbReference type="ARBA" id="ARBA00022946"/>
    </source>
</evidence>
<evidence type="ECO:0000256" key="11">
    <source>
        <dbReference type="SAM" id="MobiDB-lite"/>
    </source>
</evidence>
<evidence type="ECO:0000256" key="8">
    <source>
        <dbReference type="ARBA" id="ARBA00047990"/>
    </source>
</evidence>
<dbReference type="InterPro" id="IPR008331">
    <property type="entry name" value="Ferritin_DPS_dom"/>
</dbReference>
<proteinExistence type="inferred from homology"/>
<sequence>MWVVLAIWMHWGDRPSTRPHFTGTWGSPDRSTARPGSSRFVRPREVPVQSKSLVKPVLDRSSVLNRFVSRGRGRAIRFANQVDEICIDPPPPIDNPALATPTDLPLAASIGLTTPIRGATITKPEFTRVVLDENLGIQFLQLIQRVVRAGGVVPEVHISQTLIANGVRTFSGLTGGAPTEAEDWLSDTERQRFRSRFLRERYLSQRRHQFQDMVQGDMTISEYKIEFLKLLKYGFSLVPIKRDRCRKFAQGLRYGLCHQVVTHQDKVFDIVVGKTKDAEEVEAFAPNSDRASVQTPTRSHNQGRTSGSISRVDSKARSQSRGPLASEARQPALVCATRRSGDQVEPETSAGDPWIGSAALRFFLGKPPWPRELSWVSSQAPSVEYNVSYVYHAMFAYFDKDNVALKGLAKFFKESSLEEREHAEKLMEYQNKRGGKVKLLSILMPLTEFDYAEKGDALYGGDAIKKISEYVAQLRRVGKGHGVWHFDQMLLHEGEAAVA</sequence>
<feature type="region of interest" description="Disordered" evidence="11">
    <location>
        <begin position="18"/>
        <end position="39"/>
    </location>
</feature>
<dbReference type="InterPro" id="IPR012347">
    <property type="entry name" value="Ferritin-like"/>
</dbReference>
<accession>A0A6A2XHV1</accession>
<dbReference type="Gene3D" id="1.20.1260.10">
    <property type="match status" value="2"/>
</dbReference>
<dbReference type="GO" id="GO:0008198">
    <property type="term" value="F:ferrous iron binding"/>
    <property type="evidence" value="ECO:0007669"/>
    <property type="project" value="TreeGrafter"/>
</dbReference>
<evidence type="ECO:0000256" key="5">
    <source>
        <dbReference type="ARBA" id="ARBA00023004"/>
    </source>
</evidence>
<keyword evidence="2 10" id="KW-0409">Iron storage</keyword>
<dbReference type="PROSITE" id="PS50905">
    <property type="entry name" value="FERRITIN_LIKE"/>
    <property type="match status" value="1"/>
</dbReference>
<comment type="similarity">
    <text evidence="1 10">Belongs to the ferritin family.</text>
</comment>
<dbReference type="EMBL" id="VEPZ02001720">
    <property type="protein sequence ID" value="KAE8661676.1"/>
    <property type="molecule type" value="Genomic_DNA"/>
</dbReference>
<evidence type="ECO:0000259" key="12">
    <source>
        <dbReference type="PROSITE" id="PS50905"/>
    </source>
</evidence>
<comment type="function">
    <text evidence="6">Stores iron in a soluble, non-toxic, readily available form. Important for iron homeostasis. Has ferroxidase activity. Iron is taken up in the ferrous form and deposited as ferric hydroxides after oxidation.</text>
</comment>
<keyword evidence="3 9" id="KW-0479">Metal-binding</keyword>
<feature type="compositionally biased region" description="Polar residues" evidence="11">
    <location>
        <begin position="289"/>
        <end position="321"/>
    </location>
</feature>
<dbReference type="GO" id="GO:0006879">
    <property type="term" value="P:intracellular iron ion homeostasis"/>
    <property type="evidence" value="ECO:0007669"/>
    <property type="project" value="UniProtKB-KW"/>
</dbReference>
<keyword evidence="4" id="KW-0809">Transit peptide</keyword>
<evidence type="ECO:0000256" key="9">
    <source>
        <dbReference type="PIRSR" id="PIRSR601519-1"/>
    </source>
</evidence>
<dbReference type="CDD" id="cd01056">
    <property type="entry name" value="Euk_Ferritin"/>
    <property type="match status" value="1"/>
</dbReference>
<comment type="caution">
    <text evidence="13">The sequence shown here is derived from an EMBL/GenBank/DDBJ whole genome shotgun (WGS) entry which is preliminary data.</text>
</comment>
<protein>
    <recommendedName>
        <fullName evidence="10">Ferritin</fullName>
        <ecNumber evidence="10">1.16.3.1</ecNumber>
    </recommendedName>
</protein>
<dbReference type="GO" id="GO:0004322">
    <property type="term" value="F:ferroxidase activity"/>
    <property type="evidence" value="ECO:0007669"/>
    <property type="project" value="UniProtKB-EC"/>
</dbReference>
<name>A0A6A2XHV1_HIBSY</name>
<gene>
    <name evidence="13" type="ORF">F3Y22_tig00113725pilonHSYRG01792</name>
</gene>
<evidence type="ECO:0000313" key="13">
    <source>
        <dbReference type="EMBL" id="KAE8661676.1"/>
    </source>
</evidence>
<dbReference type="InterPro" id="IPR009078">
    <property type="entry name" value="Ferritin-like_SF"/>
</dbReference>
<evidence type="ECO:0000256" key="10">
    <source>
        <dbReference type="RuleBase" id="RU361145"/>
    </source>
</evidence>
<feature type="region of interest" description="Disordered" evidence="11">
    <location>
        <begin position="282"/>
        <end position="332"/>
    </location>
</feature>
<dbReference type="AlphaFoldDB" id="A0A6A2XHV1"/>
<evidence type="ECO:0000256" key="3">
    <source>
        <dbReference type="ARBA" id="ARBA00022723"/>
    </source>
</evidence>
<organism evidence="13 14">
    <name type="scientific">Hibiscus syriacus</name>
    <name type="common">Rose of Sharon</name>
    <dbReference type="NCBI Taxonomy" id="106335"/>
    <lineage>
        <taxon>Eukaryota</taxon>
        <taxon>Viridiplantae</taxon>
        <taxon>Streptophyta</taxon>
        <taxon>Embryophyta</taxon>
        <taxon>Tracheophyta</taxon>
        <taxon>Spermatophyta</taxon>
        <taxon>Magnoliopsida</taxon>
        <taxon>eudicotyledons</taxon>
        <taxon>Gunneridae</taxon>
        <taxon>Pentapetalae</taxon>
        <taxon>rosids</taxon>
        <taxon>malvids</taxon>
        <taxon>Malvales</taxon>
        <taxon>Malvaceae</taxon>
        <taxon>Malvoideae</taxon>
        <taxon>Hibiscus</taxon>
    </lineage>
</organism>
<dbReference type="EC" id="1.16.3.1" evidence="10"/>
<dbReference type="InterPro" id="IPR009040">
    <property type="entry name" value="Ferritin-like_diiron"/>
</dbReference>
<comment type="subunit">
    <text evidence="7">Oligomer of 24 subunits. There are two types of subunits: L (light) chain and H (heavy) chain. The major chain can be light or heavy, depending on the species and tissue type. The functional molecule forms a roughly spherical shell with a diameter of 12 nm and contains a central cavity into which the insoluble mineral iron core is deposited.</text>
</comment>
<feature type="domain" description="Ferritin-like diiron" evidence="12">
    <location>
        <begin position="367"/>
        <end position="499"/>
    </location>
</feature>
<comment type="catalytic activity">
    <reaction evidence="8 10">
        <text>4 Fe(2+) + O2 + 4 H(+) = 4 Fe(3+) + 2 H2O</text>
        <dbReference type="Rhea" id="RHEA:11148"/>
        <dbReference type="ChEBI" id="CHEBI:15377"/>
        <dbReference type="ChEBI" id="CHEBI:15378"/>
        <dbReference type="ChEBI" id="CHEBI:15379"/>
        <dbReference type="ChEBI" id="CHEBI:29033"/>
        <dbReference type="ChEBI" id="CHEBI:29034"/>
        <dbReference type="EC" id="1.16.3.1"/>
    </reaction>
</comment>
<evidence type="ECO:0000256" key="6">
    <source>
        <dbReference type="ARBA" id="ARBA00025111"/>
    </source>
</evidence>
<evidence type="ECO:0000256" key="7">
    <source>
        <dbReference type="ARBA" id="ARBA00026060"/>
    </source>
</evidence>
<keyword evidence="10" id="KW-0560">Oxidoreductase</keyword>
<dbReference type="PANTHER" id="PTHR11431:SF75">
    <property type="entry name" value="FERRITIN"/>
    <property type="match status" value="1"/>
</dbReference>
<feature type="binding site" evidence="9">
    <location>
        <position position="419"/>
    </location>
    <ligand>
        <name>Fe cation</name>
        <dbReference type="ChEBI" id="CHEBI:24875"/>
        <label>1</label>
    </ligand>
</feature>